<dbReference type="OrthoDB" id="5542239at2759"/>
<dbReference type="SMART" id="SM00105">
    <property type="entry name" value="ArfGap"/>
    <property type="match status" value="1"/>
</dbReference>
<dbReference type="GO" id="GO:0005096">
    <property type="term" value="F:GTPase activator activity"/>
    <property type="evidence" value="ECO:0007669"/>
    <property type="project" value="UniProtKB-KW"/>
</dbReference>
<sequence length="782" mass="84455">MNARKSAKNIPHTIGRQLKSGMLLKNPPASFYPILAHPPPPSLVRTFPERPEADLPLPARRSQQGADNRSMYQTAKQKQELGIKLSAAEKEALRDPLGAGLLRDVTRKLPPTAWGMSKVRPREIIFPEDKIRRLFFLDHPYEAYRPTTLVEGERVAEPEYPQGKDWTELRQRSTFPTPEESVQFPSLSSHRLLTLILFSSCISFISNLIEHHNMSMSKAYQHGVAQFRTLRAEQETANRSARLEAQAHGATFFGEVEKQIRVQEKVLDEWKDARLIQDAFTSLVGTGSKRQHVQAALKAASQAAAPVQQAQESKWGDVPTRPALDGGEPVKAGFTGGVHLLRRGDNKTCAECATPHPQWCSLSLAISLCLSCSGTHRSLGSHLSFVRSLTMDKWTLAQIDRMKAGGNAKCREFFEGNGQPWKSLPITEKYNTHVADMYREKLLADAEGRPWIPSDPSAPSSSSSSSTLRKPRSINFASSSSSTPSRTGSPATPSGMPSKAQNEDFFTRMGATNDSRPDNLPPSQGGKYQGFGSSGSYTPSSAGRGNANPLSSRNLPGFDDLRDDPVGALGKGWGFLGAALGAVGKTVNESVLQPTLERAADPALQSQLSTISSRAISTLSTAAKTSGQLLSTGLETSSTFIRRDLGVDVGDLGARYIDRATGRGAGEGYGSVGEEHAPTAHSTMEPGQGDFFEAHLGTGSAAGASSDIRDMPTVRSTSAAGSTGRSSPVTQTPPPPKPEVTGSWDSIAPQAAARRAQQHKEKEAAAAAAPQRTKEEDEWESW</sequence>
<dbReference type="GO" id="GO:0000139">
    <property type="term" value="C:Golgi membrane"/>
    <property type="evidence" value="ECO:0007669"/>
    <property type="project" value="TreeGrafter"/>
</dbReference>
<feature type="region of interest" description="Disordered" evidence="6">
    <location>
        <begin position="449"/>
        <end position="558"/>
    </location>
</feature>
<evidence type="ECO:0000256" key="5">
    <source>
        <dbReference type="PROSITE-ProRule" id="PRU00288"/>
    </source>
</evidence>
<dbReference type="GO" id="GO:0003735">
    <property type="term" value="F:structural constituent of ribosome"/>
    <property type="evidence" value="ECO:0007669"/>
    <property type="project" value="InterPro"/>
</dbReference>
<feature type="compositionally biased region" description="Low complexity" evidence="6">
    <location>
        <begin position="477"/>
        <end position="495"/>
    </location>
</feature>
<dbReference type="PANTHER" id="PTHR46395:SF1">
    <property type="entry name" value="ADP-RIBOSYLATION FACTOR GTPASE-ACTIVATING PROTEIN 1"/>
    <property type="match status" value="1"/>
</dbReference>
<dbReference type="PRINTS" id="PR00405">
    <property type="entry name" value="REVINTRACTNG"/>
</dbReference>
<evidence type="ECO:0000256" key="1">
    <source>
        <dbReference type="ARBA" id="ARBA00022468"/>
    </source>
</evidence>
<evidence type="ECO:0000259" key="7">
    <source>
        <dbReference type="PROSITE" id="PS50115"/>
    </source>
</evidence>
<dbReference type="SUPFAM" id="SSF57863">
    <property type="entry name" value="ArfGap/RecO-like zinc finger"/>
    <property type="match status" value="1"/>
</dbReference>
<dbReference type="InterPro" id="IPR037278">
    <property type="entry name" value="ARFGAP/RecO"/>
</dbReference>
<dbReference type="InterPro" id="IPR038508">
    <property type="entry name" value="ArfGAP_dom_sf"/>
</dbReference>
<dbReference type="Gene3D" id="1.10.220.150">
    <property type="entry name" value="Arf GTPase activating protein"/>
    <property type="match status" value="1"/>
</dbReference>
<dbReference type="PROSITE" id="PS50115">
    <property type="entry name" value="ARFGAP"/>
    <property type="match status" value="1"/>
</dbReference>
<feature type="compositionally biased region" description="Polar residues" evidence="6">
    <location>
        <begin position="61"/>
        <end position="76"/>
    </location>
</feature>
<feature type="compositionally biased region" description="Low complexity" evidence="6">
    <location>
        <begin position="454"/>
        <end position="466"/>
    </location>
</feature>
<keyword evidence="1" id="KW-0343">GTPase activation</keyword>
<evidence type="ECO:0000313" key="8">
    <source>
        <dbReference type="EMBL" id="GEM06003.1"/>
    </source>
</evidence>
<feature type="compositionally biased region" description="Polar residues" evidence="6">
    <location>
        <begin position="534"/>
        <end position="554"/>
    </location>
</feature>
<reference evidence="8 9" key="1">
    <citation type="submission" date="2019-07" db="EMBL/GenBank/DDBJ databases">
        <title>Rhodotorula toruloides NBRC10032 genome sequencing.</title>
        <authorList>
            <person name="Shida Y."/>
            <person name="Takaku H."/>
            <person name="Ogasawara W."/>
            <person name="Mori K."/>
        </authorList>
    </citation>
    <scope>NUCLEOTIDE SEQUENCE [LARGE SCALE GENOMIC DNA]</scope>
    <source>
        <strain evidence="8 9">NBRC10032</strain>
    </source>
</reference>
<comment type="caution">
    <text evidence="8">The sequence shown here is derived from an EMBL/GenBank/DDBJ whole genome shotgun (WGS) entry which is preliminary data.</text>
</comment>
<dbReference type="GO" id="GO:0030100">
    <property type="term" value="P:regulation of endocytosis"/>
    <property type="evidence" value="ECO:0007669"/>
    <property type="project" value="TreeGrafter"/>
</dbReference>
<proteinExistence type="predicted"/>
<dbReference type="GO" id="GO:0032012">
    <property type="term" value="P:regulation of ARF protein signal transduction"/>
    <property type="evidence" value="ECO:0007669"/>
    <property type="project" value="TreeGrafter"/>
</dbReference>
<feature type="domain" description="Arf-GAP" evidence="7">
    <location>
        <begin position="335"/>
        <end position="451"/>
    </location>
</feature>
<feature type="region of interest" description="Disordered" evidence="6">
    <location>
        <begin position="53"/>
        <end position="77"/>
    </location>
</feature>
<dbReference type="Pfam" id="PF13741">
    <property type="entry name" value="MRP-S25"/>
    <property type="match status" value="2"/>
</dbReference>
<feature type="region of interest" description="Disordered" evidence="6">
    <location>
        <begin position="663"/>
        <end position="782"/>
    </location>
</feature>
<feature type="region of interest" description="Disordered" evidence="6">
    <location>
        <begin position="308"/>
        <end position="329"/>
    </location>
</feature>
<evidence type="ECO:0000256" key="4">
    <source>
        <dbReference type="ARBA" id="ARBA00022833"/>
    </source>
</evidence>
<dbReference type="Proteomes" id="UP000321518">
    <property type="component" value="Unassembled WGS sequence"/>
</dbReference>
<keyword evidence="3 5" id="KW-0863">Zinc-finger</keyword>
<dbReference type="GO" id="GO:0005763">
    <property type="term" value="C:mitochondrial small ribosomal subunit"/>
    <property type="evidence" value="ECO:0007669"/>
    <property type="project" value="InterPro"/>
</dbReference>
<organism evidence="8 9">
    <name type="scientific">Rhodotorula toruloides</name>
    <name type="common">Yeast</name>
    <name type="synonym">Rhodosporidium toruloides</name>
    <dbReference type="NCBI Taxonomy" id="5286"/>
    <lineage>
        <taxon>Eukaryota</taxon>
        <taxon>Fungi</taxon>
        <taxon>Dikarya</taxon>
        <taxon>Basidiomycota</taxon>
        <taxon>Pucciniomycotina</taxon>
        <taxon>Microbotryomycetes</taxon>
        <taxon>Sporidiobolales</taxon>
        <taxon>Sporidiobolaceae</taxon>
        <taxon>Rhodotorula</taxon>
    </lineage>
</organism>
<feature type="compositionally biased region" description="Low complexity" evidence="6">
    <location>
        <begin position="715"/>
        <end position="730"/>
    </location>
</feature>
<keyword evidence="2" id="KW-0479">Metal-binding</keyword>
<evidence type="ECO:0000256" key="2">
    <source>
        <dbReference type="ARBA" id="ARBA00022723"/>
    </source>
</evidence>
<keyword evidence="4" id="KW-0862">Zinc</keyword>
<protein>
    <recommendedName>
        <fullName evidence="7">Arf-GAP domain-containing protein</fullName>
    </recommendedName>
</protein>
<dbReference type="PANTHER" id="PTHR46395">
    <property type="entry name" value="ADP-RIBOSYLATION FACTOR GTPASE-ACTIVATING PROTEIN 1"/>
    <property type="match status" value="1"/>
</dbReference>
<dbReference type="InterPro" id="IPR016939">
    <property type="entry name" value="Ribosomal_mS23_fun"/>
</dbReference>
<dbReference type="AlphaFoldDB" id="A0A511K6P2"/>
<evidence type="ECO:0000313" key="9">
    <source>
        <dbReference type="Proteomes" id="UP000321518"/>
    </source>
</evidence>
<gene>
    <name evidence="8" type="ORF">Rt10032_c01g0020</name>
</gene>
<evidence type="ECO:0000256" key="6">
    <source>
        <dbReference type="SAM" id="MobiDB-lite"/>
    </source>
</evidence>
<dbReference type="GO" id="GO:0008270">
    <property type="term" value="F:zinc ion binding"/>
    <property type="evidence" value="ECO:0007669"/>
    <property type="project" value="UniProtKB-KW"/>
</dbReference>
<evidence type="ECO:0000256" key="3">
    <source>
        <dbReference type="ARBA" id="ARBA00022771"/>
    </source>
</evidence>
<dbReference type="CDD" id="cd08830">
    <property type="entry name" value="ArfGap_ArfGap1"/>
    <property type="match status" value="1"/>
</dbReference>
<name>A0A511K6P2_RHOTO</name>
<dbReference type="InterPro" id="IPR001164">
    <property type="entry name" value="ArfGAP_dom"/>
</dbReference>
<dbReference type="EMBL" id="BJWK01000001">
    <property type="protein sequence ID" value="GEM06003.1"/>
    <property type="molecule type" value="Genomic_DNA"/>
</dbReference>
<dbReference type="Pfam" id="PF01412">
    <property type="entry name" value="ArfGap"/>
    <property type="match status" value="1"/>
</dbReference>
<accession>A0A511K6P2</accession>